<evidence type="ECO:0000313" key="4">
    <source>
        <dbReference type="EMBL" id="KAE9981109.1"/>
    </source>
</evidence>
<evidence type="ECO:0000256" key="1">
    <source>
        <dbReference type="SAM" id="MobiDB-lite"/>
    </source>
</evidence>
<dbReference type="AlphaFoldDB" id="A0A8H3V678"/>
<organism evidence="4 5">
    <name type="scientific">Venturia inaequalis</name>
    <name type="common">Apple scab fungus</name>
    <dbReference type="NCBI Taxonomy" id="5025"/>
    <lineage>
        <taxon>Eukaryota</taxon>
        <taxon>Fungi</taxon>
        <taxon>Dikarya</taxon>
        <taxon>Ascomycota</taxon>
        <taxon>Pezizomycotina</taxon>
        <taxon>Dothideomycetes</taxon>
        <taxon>Pleosporomycetidae</taxon>
        <taxon>Venturiales</taxon>
        <taxon>Venturiaceae</taxon>
        <taxon>Venturia</taxon>
    </lineage>
</organism>
<feature type="compositionally biased region" description="Low complexity" evidence="1">
    <location>
        <begin position="133"/>
        <end position="150"/>
    </location>
</feature>
<feature type="region of interest" description="Disordered" evidence="1">
    <location>
        <begin position="133"/>
        <end position="159"/>
    </location>
</feature>
<dbReference type="InterPro" id="IPR055795">
    <property type="entry name" value="DUF7371"/>
</dbReference>
<evidence type="ECO:0000313" key="5">
    <source>
        <dbReference type="Proteomes" id="UP000433883"/>
    </source>
</evidence>
<accession>A0A8H3V678</accession>
<dbReference type="Proteomes" id="UP000433883">
    <property type="component" value="Unassembled WGS sequence"/>
</dbReference>
<reference evidence="4 5" key="1">
    <citation type="submission" date="2019-11" db="EMBL/GenBank/DDBJ databases">
        <title>Venturia inaequalis Genome Resource.</title>
        <authorList>
            <person name="Lichtner F.J."/>
        </authorList>
    </citation>
    <scope>NUCLEOTIDE SEQUENCE [LARGE SCALE GENOMIC DNA]</scope>
    <source>
        <strain evidence="4">Bline_iso_100314</strain>
    </source>
</reference>
<proteinExistence type="predicted"/>
<dbReference type="Pfam" id="PF24086">
    <property type="entry name" value="DUF7371"/>
    <property type="match status" value="1"/>
</dbReference>
<protein>
    <recommendedName>
        <fullName evidence="3">DUF7371 domain-containing protein</fullName>
    </recommendedName>
</protein>
<name>A0A8H3V678_VENIN</name>
<feature type="signal peptide" evidence="2">
    <location>
        <begin position="1"/>
        <end position="18"/>
    </location>
</feature>
<feature type="domain" description="DUF7371" evidence="3">
    <location>
        <begin position="283"/>
        <end position="489"/>
    </location>
</feature>
<feature type="chain" id="PRO_5034226973" description="DUF7371 domain-containing protein" evidence="2">
    <location>
        <begin position="19"/>
        <end position="495"/>
    </location>
</feature>
<gene>
    <name evidence="4" type="ORF">BLS_007776</name>
</gene>
<comment type="caution">
    <text evidence="4">The sequence shown here is derived from an EMBL/GenBank/DDBJ whole genome shotgun (WGS) entry which is preliminary data.</text>
</comment>
<sequence>MMLFNALVGLTMATLSCARPWYNTTTSVAAYGTGYGTGLIGTAPYVHQSSTKAAEAHAAGCSVTYITVTSTPVSATTDGPLSPTTSVEKYSYAIESGTTSWLNGVSPPATQFDSTVLESSTVVVGTITATTNSTTTETVQSSSETGISEGSETETADTTSWQWASTTGDTTGFPSLMPSGSQGLSFTGVLSASTSATVVLPVLSSTSMLSASTSATVVLPVLSSTSMLSEQTSATTSLPVPSLTGVSSVQSSATNIIPVPSTTEVSPVLHTSPAAPSPTACGEVGNYTINWDDEPLFVQPKNSTSTLFPPVFSPYHHLFYANGFSYLAPPAGGFPFPATSSPNTAVFMPDLVIDATAKNHSVIKTENLLPGEISAGRRAIDKIWTFDAYGADLGCENENSSPCAMTITGYAFDANTTSEYPIAQQKVELPACDSHILHSCTLKHVDLQGFRGLSGIQFEATVSGRQSIFVLDSLNLGWCDNSCAAGLKRFKFGKN</sequence>
<dbReference type="EMBL" id="WNWQ01000063">
    <property type="protein sequence ID" value="KAE9981109.1"/>
    <property type="molecule type" value="Genomic_DNA"/>
</dbReference>
<keyword evidence="2" id="KW-0732">Signal</keyword>
<evidence type="ECO:0000256" key="2">
    <source>
        <dbReference type="SAM" id="SignalP"/>
    </source>
</evidence>
<evidence type="ECO:0000259" key="3">
    <source>
        <dbReference type="Pfam" id="PF24086"/>
    </source>
</evidence>